<evidence type="ECO:0000259" key="6">
    <source>
        <dbReference type="Pfam" id="PF20636"/>
    </source>
</evidence>
<dbReference type="Pfam" id="PF20636">
    <property type="entry name" value="SMN_G2-BD"/>
    <property type="match status" value="1"/>
</dbReference>
<proteinExistence type="inferred from homology"/>
<organism evidence="7 8">
    <name type="scientific">Ramalina farinacea</name>
    <dbReference type="NCBI Taxonomy" id="258253"/>
    <lineage>
        <taxon>Eukaryota</taxon>
        <taxon>Fungi</taxon>
        <taxon>Dikarya</taxon>
        <taxon>Ascomycota</taxon>
        <taxon>Pezizomycotina</taxon>
        <taxon>Lecanoromycetes</taxon>
        <taxon>OSLEUM clade</taxon>
        <taxon>Lecanoromycetidae</taxon>
        <taxon>Lecanorales</taxon>
        <taxon>Lecanorineae</taxon>
        <taxon>Ramalinaceae</taxon>
        <taxon>Ramalina</taxon>
    </lineage>
</organism>
<gene>
    <name evidence="7" type="ORF">OHK93_006497</name>
</gene>
<reference evidence="7" key="1">
    <citation type="journal article" date="2023" name="Genome Biol. Evol.">
        <title>First Whole Genome Sequence and Flow Cytometry Genome Size Data for the Lichen-Forming Fungus Ramalina farinacea (Ascomycota).</title>
        <authorList>
            <person name="Llewellyn T."/>
            <person name="Mian S."/>
            <person name="Hill R."/>
            <person name="Leitch I.J."/>
            <person name="Gaya E."/>
        </authorList>
    </citation>
    <scope>NUCLEOTIDE SEQUENCE</scope>
    <source>
        <strain evidence="7">LIQ254RAFAR</strain>
    </source>
</reference>
<feature type="domain" description="Survival Motor Neuron Gemin2-binding" evidence="6">
    <location>
        <begin position="11"/>
        <end position="31"/>
    </location>
</feature>
<dbReference type="Proteomes" id="UP001161017">
    <property type="component" value="Unassembled WGS sequence"/>
</dbReference>
<evidence type="ECO:0000256" key="5">
    <source>
        <dbReference type="ARBA" id="ARBA00023242"/>
    </source>
</evidence>
<keyword evidence="4" id="KW-0508">mRNA splicing</keyword>
<dbReference type="InterPro" id="IPR040424">
    <property type="entry name" value="Smn1"/>
</dbReference>
<protein>
    <recommendedName>
        <fullName evidence="6">Survival Motor Neuron Gemin2-binding domain-containing protein</fullName>
    </recommendedName>
</protein>
<evidence type="ECO:0000256" key="1">
    <source>
        <dbReference type="ARBA" id="ARBA00004123"/>
    </source>
</evidence>
<dbReference type="CDD" id="cd22852">
    <property type="entry name" value="SMN_C"/>
    <property type="match status" value="1"/>
</dbReference>
<comment type="subcellular location">
    <subcellularLocation>
        <location evidence="1">Nucleus</location>
    </subcellularLocation>
</comment>
<evidence type="ECO:0000256" key="4">
    <source>
        <dbReference type="ARBA" id="ARBA00023187"/>
    </source>
</evidence>
<dbReference type="PANTHER" id="PTHR39267:SF1">
    <property type="entry name" value="SURVIVAL MOTOR NEURON PROTEIN"/>
    <property type="match status" value="1"/>
</dbReference>
<keyword evidence="8" id="KW-1185">Reference proteome</keyword>
<accession>A0AA43QIN3</accession>
<dbReference type="PANTHER" id="PTHR39267">
    <property type="entry name" value="SURVIVAL MOTOR NEURON-LIKE PROTEIN 1"/>
    <property type="match status" value="1"/>
</dbReference>
<dbReference type="GO" id="GO:0006397">
    <property type="term" value="P:mRNA processing"/>
    <property type="evidence" value="ECO:0007669"/>
    <property type="project" value="UniProtKB-KW"/>
</dbReference>
<keyword evidence="3" id="KW-0507">mRNA processing</keyword>
<name>A0AA43QIN3_9LECA</name>
<comment type="similarity">
    <text evidence="2">Belongs to the SMN family.</text>
</comment>
<dbReference type="GO" id="GO:0008380">
    <property type="term" value="P:RNA splicing"/>
    <property type="evidence" value="ECO:0007669"/>
    <property type="project" value="UniProtKB-KW"/>
</dbReference>
<dbReference type="GO" id="GO:0005634">
    <property type="term" value="C:nucleus"/>
    <property type="evidence" value="ECO:0007669"/>
    <property type="project" value="UniProtKB-SubCell"/>
</dbReference>
<dbReference type="CDD" id="cd22851">
    <property type="entry name" value="SMN_N"/>
    <property type="match status" value="1"/>
</dbReference>
<sequence length="209" mass="22923">MGKSRKNLTHAEIWDDTALVQSWEEALKEYKVISQASASTNVLAQILQLYHSIHAKGERVEDVIKEMEENADGDALPGPHDSFSPLIDNNEAVAGMDEDLEEGEFEEKPTDACDLVNGTHGNNSTAPIQHEDMPASNTSQIQPPSISVPTAALNGGDWNTYLDHVPLLILNLVNNDAIKNLMLSWYWAGYYTGLHEGQQQATPTQNGNA</sequence>
<evidence type="ECO:0000313" key="8">
    <source>
        <dbReference type="Proteomes" id="UP001161017"/>
    </source>
</evidence>
<evidence type="ECO:0000256" key="2">
    <source>
        <dbReference type="ARBA" id="ARBA00005371"/>
    </source>
</evidence>
<comment type="caution">
    <text evidence="7">The sequence shown here is derived from an EMBL/GenBank/DDBJ whole genome shotgun (WGS) entry which is preliminary data.</text>
</comment>
<dbReference type="InterPro" id="IPR049481">
    <property type="entry name" value="SMN_G2-BD"/>
</dbReference>
<evidence type="ECO:0000256" key="3">
    <source>
        <dbReference type="ARBA" id="ARBA00022664"/>
    </source>
</evidence>
<keyword evidence="5" id="KW-0539">Nucleus</keyword>
<dbReference type="AlphaFoldDB" id="A0AA43QIN3"/>
<evidence type="ECO:0000313" key="7">
    <source>
        <dbReference type="EMBL" id="MDI1487228.1"/>
    </source>
</evidence>
<dbReference type="EMBL" id="JAPUFD010000005">
    <property type="protein sequence ID" value="MDI1487228.1"/>
    <property type="molecule type" value="Genomic_DNA"/>
</dbReference>
<dbReference type="InterPro" id="IPR047313">
    <property type="entry name" value="SMN_C"/>
</dbReference>